<comment type="caution">
    <text evidence="2">The sequence shown here is derived from an EMBL/GenBank/DDBJ whole genome shotgun (WGS) entry which is preliminary data.</text>
</comment>
<feature type="region of interest" description="Disordered" evidence="1">
    <location>
        <begin position="1"/>
        <end position="97"/>
    </location>
</feature>
<organism evidence="2 3">
    <name type="scientific">Streptomyces mimosae</name>
    <dbReference type="NCBI Taxonomy" id="2586635"/>
    <lineage>
        <taxon>Bacteria</taxon>
        <taxon>Bacillati</taxon>
        <taxon>Actinomycetota</taxon>
        <taxon>Actinomycetes</taxon>
        <taxon>Kitasatosporales</taxon>
        <taxon>Streptomycetaceae</taxon>
        <taxon>Streptomyces</taxon>
    </lineage>
</organism>
<accession>A0A5N6A101</accession>
<name>A0A5N6A101_9ACTN</name>
<dbReference type="EMBL" id="VDLY02000017">
    <property type="protein sequence ID" value="KAB8161743.1"/>
    <property type="molecule type" value="Genomic_DNA"/>
</dbReference>
<dbReference type="RefSeq" id="WP_139672271.1">
    <property type="nucleotide sequence ID" value="NZ_VDLY02000017.1"/>
</dbReference>
<dbReference type="Proteomes" id="UP000314251">
    <property type="component" value="Unassembled WGS sequence"/>
</dbReference>
<protein>
    <submittedName>
        <fullName evidence="2">Uncharacterized protein</fullName>
    </submittedName>
</protein>
<keyword evidence="3" id="KW-1185">Reference proteome</keyword>
<evidence type="ECO:0000313" key="3">
    <source>
        <dbReference type="Proteomes" id="UP000314251"/>
    </source>
</evidence>
<evidence type="ECO:0000256" key="1">
    <source>
        <dbReference type="SAM" id="MobiDB-lite"/>
    </source>
</evidence>
<dbReference type="OrthoDB" id="5192396at2"/>
<sequence>MVRKKVEGNEVQRRAAARSAREAGERPSARNVTTGGSKQRTHVPRRNSLDHEERMEPRERGKQRVEAAEQAAERAEPPPAPPPGRSFTGRTDPGYGQEHQAVFQAVAQAERRHDGNAVYAHEVARTAGLPHDRTKVLLHDLVASQRLVTKLERTDDPDLGPRYETKPW</sequence>
<feature type="compositionally biased region" description="Basic and acidic residues" evidence="1">
    <location>
        <begin position="47"/>
        <end position="76"/>
    </location>
</feature>
<dbReference type="AlphaFoldDB" id="A0A5N6A101"/>
<evidence type="ECO:0000313" key="2">
    <source>
        <dbReference type="EMBL" id="KAB8161743.1"/>
    </source>
</evidence>
<proteinExistence type="predicted"/>
<reference evidence="2" key="1">
    <citation type="submission" date="2019-10" db="EMBL/GenBank/DDBJ databases">
        <title>Nonomuraea sp. nov., isolated from Phyllanthus amarus.</title>
        <authorList>
            <person name="Klykleung N."/>
            <person name="Tanasupawat S."/>
        </authorList>
    </citation>
    <scope>NUCLEOTIDE SEQUENCE [LARGE SCALE GENOMIC DNA]</scope>
    <source>
        <strain evidence="2">3MP-10</strain>
    </source>
</reference>
<gene>
    <name evidence="2" type="ORF">FH607_023750</name>
</gene>
<feature type="compositionally biased region" description="Basic and acidic residues" evidence="1">
    <location>
        <begin position="1"/>
        <end position="28"/>
    </location>
</feature>